<gene>
    <name evidence="6" type="ORF">HYH02_004957</name>
</gene>
<keyword evidence="2 3" id="KW-0040">ANK repeat</keyword>
<feature type="compositionally biased region" description="Acidic residues" evidence="5">
    <location>
        <begin position="799"/>
        <end position="808"/>
    </location>
</feature>
<feature type="repeat" description="ANK" evidence="3">
    <location>
        <begin position="79"/>
        <end position="102"/>
    </location>
</feature>
<protein>
    <recommendedName>
        <fullName evidence="8">Poly [ADP-ribose] polymerase</fullName>
    </recommendedName>
</protein>
<evidence type="ECO:0000313" key="7">
    <source>
        <dbReference type="Proteomes" id="UP000613740"/>
    </source>
</evidence>
<keyword evidence="7" id="KW-1185">Reference proteome</keyword>
<dbReference type="InterPro" id="IPR002110">
    <property type="entry name" value="Ankyrin_rpt"/>
</dbReference>
<reference evidence="6" key="1">
    <citation type="journal article" date="2020" name="bioRxiv">
        <title>Comparative genomics of Chlamydomonas.</title>
        <authorList>
            <person name="Craig R.J."/>
            <person name="Hasan A.R."/>
            <person name="Ness R.W."/>
            <person name="Keightley P.D."/>
        </authorList>
    </citation>
    <scope>NUCLEOTIDE SEQUENCE</scope>
    <source>
        <strain evidence="6">CCAP 11/173</strain>
    </source>
</reference>
<accession>A0A836B8C0</accession>
<dbReference type="InterPro" id="IPR051165">
    <property type="entry name" value="Multifunctional_ANK_Repeat"/>
</dbReference>
<keyword evidence="1" id="KW-0677">Repeat</keyword>
<dbReference type="EMBL" id="JAEHOD010000011">
    <property type="protein sequence ID" value="KAG2450455.1"/>
    <property type="molecule type" value="Genomic_DNA"/>
</dbReference>
<dbReference type="Pfam" id="PF00023">
    <property type="entry name" value="Ank"/>
    <property type="match status" value="1"/>
</dbReference>
<dbReference type="PRINTS" id="PR01415">
    <property type="entry name" value="ANKYRIN"/>
</dbReference>
<feature type="coiled-coil region" evidence="4">
    <location>
        <begin position="1299"/>
        <end position="1330"/>
    </location>
</feature>
<feature type="region of interest" description="Disordered" evidence="5">
    <location>
        <begin position="996"/>
        <end position="1057"/>
    </location>
</feature>
<dbReference type="InterPro" id="IPR036770">
    <property type="entry name" value="Ankyrin_rpt-contain_sf"/>
</dbReference>
<feature type="compositionally biased region" description="Acidic residues" evidence="5">
    <location>
        <begin position="722"/>
        <end position="734"/>
    </location>
</feature>
<feature type="repeat" description="ANK" evidence="3">
    <location>
        <begin position="318"/>
        <end position="346"/>
    </location>
</feature>
<dbReference type="SUPFAM" id="SSF48403">
    <property type="entry name" value="Ankyrin repeat"/>
    <property type="match status" value="3"/>
</dbReference>
<dbReference type="PANTHER" id="PTHR24123">
    <property type="entry name" value="ANKYRIN REPEAT-CONTAINING"/>
    <property type="match status" value="1"/>
</dbReference>
<proteinExistence type="predicted"/>
<evidence type="ECO:0008006" key="8">
    <source>
        <dbReference type="Google" id="ProtNLM"/>
    </source>
</evidence>
<evidence type="ECO:0000256" key="1">
    <source>
        <dbReference type="ARBA" id="ARBA00022737"/>
    </source>
</evidence>
<evidence type="ECO:0000256" key="3">
    <source>
        <dbReference type="PROSITE-ProRule" id="PRU00023"/>
    </source>
</evidence>
<dbReference type="Pfam" id="PF12796">
    <property type="entry name" value="Ank_2"/>
    <property type="match status" value="3"/>
</dbReference>
<dbReference type="SMART" id="SM00248">
    <property type="entry name" value="ANK"/>
    <property type="match status" value="14"/>
</dbReference>
<evidence type="ECO:0000256" key="2">
    <source>
        <dbReference type="ARBA" id="ARBA00023043"/>
    </source>
</evidence>
<feature type="compositionally biased region" description="Low complexity" evidence="5">
    <location>
        <begin position="1038"/>
        <end position="1057"/>
    </location>
</feature>
<feature type="repeat" description="ANK" evidence="3">
    <location>
        <begin position="571"/>
        <end position="603"/>
    </location>
</feature>
<dbReference type="PANTHER" id="PTHR24123:SF33">
    <property type="entry name" value="PROTEIN HOS4"/>
    <property type="match status" value="1"/>
</dbReference>
<feature type="compositionally biased region" description="Low complexity" evidence="5">
    <location>
        <begin position="999"/>
        <end position="1017"/>
    </location>
</feature>
<feature type="repeat" description="ANK" evidence="3">
    <location>
        <begin position="285"/>
        <end position="317"/>
    </location>
</feature>
<keyword evidence="4" id="KW-0175">Coiled coil</keyword>
<feature type="region of interest" description="Disordered" evidence="5">
    <location>
        <begin position="1942"/>
        <end position="1996"/>
    </location>
</feature>
<feature type="compositionally biased region" description="Gly residues" evidence="5">
    <location>
        <begin position="785"/>
        <end position="797"/>
    </location>
</feature>
<evidence type="ECO:0000256" key="4">
    <source>
        <dbReference type="SAM" id="Coils"/>
    </source>
</evidence>
<feature type="repeat" description="ANK" evidence="3">
    <location>
        <begin position="1403"/>
        <end position="1435"/>
    </location>
</feature>
<evidence type="ECO:0000313" key="6">
    <source>
        <dbReference type="EMBL" id="KAG2450455.1"/>
    </source>
</evidence>
<dbReference type="Gene3D" id="1.25.40.20">
    <property type="entry name" value="Ankyrin repeat-containing domain"/>
    <property type="match status" value="6"/>
</dbReference>
<dbReference type="Proteomes" id="UP000613740">
    <property type="component" value="Unassembled WGS sequence"/>
</dbReference>
<dbReference type="PROSITE" id="PS50297">
    <property type="entry name" value="ANK_REP_REGION"/>
    <property type="match status" value="4"/>
</dbReference>
<feature type="compositionally biased region" description="Acidic residues" evidence="5">
    <location>
        <begin position="1021"/>
        <end position="1034"/>
    </location>
</feature>
<name>A0A836B8C0_9CHLO</name>
<dbReference type="OrthoDB" id="5314041at2759"/>
<evidence type="ECO:0000256" key="5">
    <source>
        <dbReference type="SAM" id="MobiDB-lite"/>
    </source>
</evidence>
<dbReference type="PROSITE" id="PS50088">
    <property type="entry name" value="ANK_REPEAT"/>
    <property type="match status" value="5"/>
</dbReference>
<feature type="region of interest" description="Disordered" evidence="5">
    <location>
        <begin position="2243"/>
        <end position="2268"/>
    </location>
</feature>
<organism evidence="6 7">
    <name type="scientific">Chlamydomonas schloesseri</name>
    <dbReference type="NCBI Taxonomy" id="2026947"/>
    <lineage>
        <taxon>Eukaryota</taxon>
        <taxon>Viridiplantae</taxon>
        <taxon>Chlorophyta</taxon>
        <taxon>core chlorophytes</taxon>
        <taxon>Chlorophyceae</taxon>
        <taxon>CS clade</taxon>
        <taxon>Chlamydomonadales</taxon>
        <taxon>Chlamydomonadaceae</taxon>
        <taxon>Chlamydomonas</taxon>
    </lineage>
</organism>
<comment type="caution">
    <text evidence="6">The sequence shown here is derived from an EMBL/GenBank/DDBJ whole genome shotgun (WGS) entry which is preliminary data.</text>
</comment>
<sequence length="2585" mass="279137">MKEDPKELRRCARAADWQQMRMLLRRMPVAQICSGAGKDEGPEEETGNTALHFAVSINHHRGIRKLMRYGTPPWLPNRAGKTPLHLALEGGKLKAARILLERAVAAVAAAPPGKKPPPSPINVPDRQGVTPLLEVVASGRLKFTREVLAMCKELDITINFDQKDSEGNSLLSYAAKWGWFDELGAWLDQLVLPPKILNLQNKQGETVLGHVLHFHASAGDGGVLLPPRRAAELTSKLLGLGALAKVPSFQERVPAINLAAAADDLEVYNLLIAKGADPGKAKDSLGRTPLHYAAAKGATRVGADLLDRGLKAYVLDSQGNTPLHLAAMRGQEKMVNLLLEKADDKNKALLTPNKSGLAAYHLALKAGPGDAAQSNSLALIELLGESFTTPVIGRKKAVVDTPLLLAISGHQDQVVKKMLSLGLSPNEGNARGELPLARVLSAATAVTYDQDSCVFDQLIAAGADMDSAGETAHPLLAICKNALSKFAEKAVGVLTERCGTLDWNKRDDKGYTPLALAAYWDNAWLVRYLIDTVRVDPNDGDQRSKSTEPEVVGTTGSLCCVKPITVAGTIEGQTPLMCAAKGASVAAVQLLLNRGADVRAVDGQGRTALQHAMALDKPASLQVAYALLQMGARPEQGVQVTKADGKTDWQPCRDQVDETWPHRAVRYGCHEFLERWACCGGGLELTATTADDADDMPGAELAVEEKGDFLDTVPRRVAAVVDEEDEELLDEGGEDSEKAAAAEDVEGDVVPILGDAGSQSRSGGSAIGAFRPGSGGGPVAESTEHGGGGAAKSGGGVSSDDDCGPDEDEERELAALIAAGELESHYAGPTPRMLLRWRRRGAQWWDEFWVDGDSLPDVELESDPHWEDKYNVCEEGDEWIDEEDVEDEIWERINAEQRRAAVEARMAAAAAAAAGGGGAAGGNAAAAGAAAATIRSGPGSPATAPASPSLIERMSTGIAHKLFKRRLPNAAVPPLSASAADEGSFASGSPSKWLRRHSASAASASGPAVASSPGPVAEGREGDDEEDDNGEEEPLLGRTASRAKSSSVSRVQSRGPSAVLSIKDNLSKSMRSARGRLTSGVAGARLYANEPYYQPDTLYEGLPRYMDPQRVNTDAQPQAHYTRHVDDLMARVAALQVKPDKPLEGASLRARNIAWYIKSMGPHEFPLKVGKWKSFLRLSKKAVEAARQRRPCKPGQKPKPRKKTAFFGLPDLPSRPELAHTSPLLYAVRLGRAKCVEVLLRYSAASVNTCDAHGLTPIHYALFLLAKDRHNVALQQIVDMLLAAQPLVDSPTLMRFQLLPMLQQQVAELEEQLKAKEKTTRKERRELEQKQAVYGLLKTFYRPSLIPSIMEPLVLTALMGDVARMSVLVHKCGANLNNCWVWLPDIPAYFQGQWEKQLGRCNSRVPPLHVALCSKKFDLVKAVLDLGADPNLCGAEFSGSGNFLRDLKKQAATYQDKAQDGKDIKASGEGANPYIKLWADKKADLGMMLMGIKNFIASIEIPGLSRPHPWLSPLHLSCRFGLPEITFLLINRGAALNGGSASAFAPKSPLEEALSYARANAQAYGTLSERFNYYYILENTCVEETLANQEKVQEAKEWHKALRQQLIEKVKAKAEALANRYNDSLPADQKDKMMKSPIEFLFNASVFMALGTSIAKYDPAHLLNFPMPGMNAAVAAKKSFKMVNDALSMMDPIKAAIKAVALAAKVMIKVLLHMMKRPIAHYDPALYCAHVMLYHRAPLNLGEKQTGILIRDILDNGNGLPGADEKLSYYRWLGIMPAQMNDPVWAQSVMNKVSVLKANVKYGFMNMDIAKNVKDYERSRRKFMEAVESAVFDTGSTALMPQYFQQLLKRGLVGDDNTSASQQDEDEDPALGLDSDELAAALRQLLLNFVTTQAESQDAKVKTYKELKTEEEKLAYKERACFGQEPQPANRDEIAKGLLPQWVYSAPPPQPNEDGAEDNDNRSDGGGWSQAVGEATLVPGGGGAADAEDTADGPKAPANEEEVYLFIINRFQSFDPKTRKPAEFKPPPTGPDIWEQLLSGTAPNYEDVDLDEGMDYEVPDVEVEELAKVRPTIMDVTDADIYSAVVRAFNTRLTQKAAGDSRRLQAESAARAKAAIDGLQDTFMGAAKRKAEAIQKMRQEVTQPRHFDEAPLFVAALENPMWEAAANKLGGTPQAQALMARLRAAQAAGDIPKIADPLQFAKALGASPMEQGKDALLSKMETQLGQPFRASFRAQLSKGLPDLPPAAARPLADSTQQQRGAASVEAGGSSLEEAVEQVALGATAAVGLAGAAAAVGRLEDAETYMSRVEQEIGADGRVMMELLQSWLEGDGVQGIRIPDLQAFAQELAQQSIHEAPGAVLVWMEQKTGVPLPDDLRDRAKQRVEAFTERVKQRYEDDGISAAIGACTAIAGGCAVAIQAGVVDWAQAQVEGRAAAVEDLVNNAEELLDGNFQSLDGLAEQLFMQLPVMKQINEVADTYTPIAKLMMEYSSFLDSVGDAATQVKEQIKAATLGAVSDLQSLGQSLVDIQDQVADAAEAELVEAIYQFMAGLELMLEVDVAALVEALNDARDAFLEILELMGFNLQE</sequence>
<feature type="region of interest" description="Disordered" evidence="5">
    <location>
        <begin position="722"/>
        <end position="808"/>
    </location>
</feature>